<dbReference type="SUPFAM" id="SSF57863">
    <property type="entry name" value="ArfGap/RecO-like zinc finger"/>
    <property type="match status" value="1"/>
</dbReference>
<dbReference type="Pfam" id="PF01412">
    <property type="entry name" value="ArfGap"/>
    <property type="match status" value="1"/>
</dbReference>
<comment type="caution">
    <text evidence="8">The sequence shown here is derived from an EMBL/GenBank/DDBJ whole genome shotgun (WGS) entry which is preliminary data.</text>
</comment>
<evidence type="ECO:0000256" key="2">
    <source>
        <dbReference type="ARBA" id="ARBA00022723"/>
    </source>
</evidence>
<dbReference type="GO" id="GO:0005096">
    <property type="term" value="F:GTPase activator activity"/>
    <property type="evidence" value="ECO:0007669"/>
    <property type="project" value="UniProtKB-KW"/>
</dbReference>
<organism evidence="8 9">
    <name type="scientific">Pholiota conissans</name>
    <dbReference type="NCBI Taxonomy" id="109636"/>
    <lineage>
        <taxon>Eukaryota</taxon>
        <taxon>Fungi</taxon>
        <taxon>Dikarya</taxon>
        <taxon>Basidiomycota</taxon>
        <taxon>Agaricomycotina</taxon>
        <taxon>Agaricomycetes</taxon>
        <taxon>Agaricomycetidae</taxon>
        <taxon>Agaricales</taxon>
        <taxon>Agaricineae</taxon>
        <taxon>Strophariaceae</taxon>
        <taxon>Pholiota</taxon>
    </lineage>
</organism>
<evidence type="ECO:0000256" key="1">
    <source>
        <dbReference type="ARBA" id="ARBA00022468"/>
    </source>
</evidence>
<feature type="compositionally biased region" description="Low complexity" evidence="6">
    <location>
        <begin position="185"/>
        <end position="215"/>
    </location>
</feature>
<dbReference type="CDD" id="cd08831">
    <property type="entry name" value="ArfGap_ArfGap2_3_like"/>
    <property type="match status" value="1"/>
</dbReference>
<dbReference type="Proteomes" id="UP000807469">
    <property type="component" value="Unassembled WGS sequence"/>
</dbReference>
<keyword evidence="1" id="KW-0343">GTPase activation</keyword>
<evidence type="ECO:0000256" key="4">
    <source>
        <dbReference type="ARBA" id="ARBA00022833"/>
    </source>
</evidence>
<gene>
    <name evidence="8" type="ORF">BDN70DRAFT_815423</name>
</gene>
<keyword evidence="4" id="KW-0862">Zinc</keyword>
<dbReference type="FunFam" id="1.10.220.150:FF:000004">
    <property type="entry name" value="Putative ADP-ribosylation factor GTPase-activating protein 2"/>
    <property type="match status" value="1"/>
</dbReference>
<sequence>MAEPTKHETEQVFRVLKAQKANRSCFDCNARNPTWSSVTFGVYICLECSSVHRNMGVHISFVRSTNLDSWQLVQLRTMKVGGNQSAKDFFTKHGGASLLNDSDTKKKYSGRVAELYKEELSRRVKDDTARFPNGIVVEGVDPAATSPAKEETDEDFFTSWSKPSTPKSSNPGTPRISTPPIVGRTPSTAGSADSTTSPPAATTTAAAPSASVPRTISHSSTARPARLGAGASRLSSASSGGTSGASTIPKKSKLGLGASKAKPVDFAAAERKALEEAERLKQLGYDREREEAEEKERKAREAAAAARALPVAGSVSGSGTGDISRNKFAAAKVEPQKAAAFPRLGFGAIPGAGAAAAVASAATSTRSTPIVDDAPTTAREKFGNQKAISSDMYFERNDYDANNTREAQTRLQSFQGATSISSNQYFGRNEDEDAGGSDGADGGLLGDGSLSGLESAAKDAIARVLANPDVQNVGESIRSGALKVGGFVS</sequence>
<feature type="compositionally biased region" description="Low complexity" evidence="6">
    <location>
        <begin position="158"/>
        <end position="169"/>
    </location>
</feature>
<evidence type="ECO:0000313" key="9">
    <source>
        <dbReference type="Proteomes" id="UP000807469"/>
    </source>
</evidence>
<feature type="region of interest" description="Disordered" evidence="6">
    <location>
        <begin position="141"/>
        <end position="266"/>
    </location>
</feature>
<dbReference type="GO" id="GO:0008270">
    <property type="term" value="F:zinc ion binding"/>
    <property type="evidence" value="ECO:0007669"/>
    <property type="project" value="UniProtKB-KW"/>
</dbReference>
<dbReference type="OrthoDB" id="983479at2759"/>
<evidence type="ECO:0000313" key="8">
    <source>
        <dbReference type="EMBL" id="KAF9474600.1"/>
    </source>
</evidence>
<feature type="region of interest" description="Disordered" evidence="6">
    <location>
        <begin position="361"/>
        <end position="387"/>
    </location>
</feature>
<dbReference type="InterPro" id="IPR037278">
    <property type="entry name" value="ARFGAP/RecO"/>
</dbReference>
<feature type="compositionally biased region" description="Gly residues" evidence="6">
    <location>
        <begin position="436"/>
        <end position="446"/>
    </location>
</feature>
<dbReference type="AlphaFoldDB" id="A0A9P5YTT1"/>
<accession>A0A9P5YTT1</accession>
<proteinExistence type="predicted"/>
<feature type="compositionally biased region" description="Polar residues" evidence="6">
    <location>
        <begin position="400"/>
        <end position="426"/>
    </location>
</feature>
<dbReference type="InterPro" id="IPR038508">
    <property type="entry name" value="ArfGAP_dom_sf"/>
</dbReference>
<dbReference type="PANTHER" id="PTHR45686">
    <property type="entry name" value="ADP-RIBOSYLATION FACTOR GTPASE ACTIVATING PROTEIN 3, ISOFORM H-RELATED"/>
    <property type="match status" value="1"/>
</dbReference>
<keyword evidence="2" id="KW-0479">Metal-binding</keyword>
<name>A0A9P5YTT1_9AGAR</name>
<evidence type="ECO:0000256" key="5">
    <source>
        <dbReference type="PROSITE-ProRule" id="PRU00288"/>
    </source>
</evidence>
<feature type="region of interest" description="Disordered" evidence="6">
    <location>
        <begin position="285"/>
        <end position="321"/>
    </location>
</feature>
<dbReference type="GO" id="GO:0048205">
    <property type="term" value="P:COPI coating of Golgi vesicle"/>
    <property type="evidence" value="ECO:0007669"/>
    <property type="project" value="TreeGrafter"/>
</dbReference>
<dbReference type="PANTHER" id="PTHR45686:SF4">
    <property type="entry name" value="ADP-RIBOSYLATION FACTOR GTPASE ACTIVATING PROTEIN 3, ISOFORM H"/>
    <property type="match status" value="1"/>
</dbReference>
<dbReference type="PRINTS" id="PR00405">
    <property type="entry name" value="REVINTRACTNG"/>
</dbReference>
<feature type="region of interest" description="Disordered" evidence="6">
    <location>
        <begin position="399"/>
        <end position="448"/>
    </location>
</feature>
<dbReference type="InterPro" id="IPR001164">
    <property type="entry name" value="ArfGAP_dom"/>
</dbReference>
<evidence type="ECO:0000256" key="3">
    <source>
        <dbReference type="ARBA" id="ARBA00022771"/>
    </source>
</evidence>
<dbReference type="GO" id="GO:0000139">
    <property type="term" value="C:Golgi membrane"/>
    <property type="evidence" value="ECO:0007669"/>
    <property type="project" value="GOC"/>
</dbReference>
<protein>
    <submittedName>
        <fullName evidence="8">ArfGap-domain-containing protein</fullName>
    </submittedName>
</protein>
<dbReference type="EMBL" id="MU155371">
    <property type="protein sequence ID" value="KAF9474600.1"/>
    <property type="molecule type" value="Genomic_DNA"/>
</dbReference>
<dbReference type="PROSITE" id="PS50115">
    <property type="entry name" value="ARFGAP"/>
    <property type="match status" value="1"/>
</dbReference>
<keyword evidence="3 5" id="KW-0863">Zinc-finger</keyword>
<feature type="compositionally biased region" description="Low complexity" evidence="6">
    <location>
        <begin position="225"/>
        <end position="247"/>
    </location>
</feature>
<feature type="domain" description="Arf-GAP" evidence="7">
    <location>
        <begin position="10"/>
        <end position="131"/>
    </location>
</feature>
<evidence type="ECO:0000259" key="7">
    <source>
        <dbReference type="PROSITE" id="PS50115"/>
    </source>
</evidence>
<feature type="compositionally biased region" description="Basic and acidic residues" evidence="6">
    <location>
        <begin position="285"/>
        <end position="301"/>
    </location>
</feature>
<dbReference type="Gene3D" id="1.10.220.150">
    <property type="entry name" value="Arf GTPase activating protein"/>
    <property type="match status" value="1"/>
</dbReference>
<dbReference type="SMART" id="SM00105">
    <property type="entry name" value="ArfGap"/>
    <property type="match status" value="1"/>
</dbReference>
<reference evidence="8" key="1">
    <citation type="submission" date="2020-11" db="EMBL/GenBank/DDBJ databases">
        <authorList>
            <consortium name="DOE Joint Genome Institute"/>
            <person name="Ahrendt S."/>
            <person name="Riley R."/>
            <person name="Andreopoulos W."/>
            <person name="Labutti K."/>
            <person name="Pangilinan J."/>
            <person name="Ruiz-Duenas F.J."/>
            <person name="Barrasa J.M."/>
            <person name="Sanchez-Garcia M."/>
            <person name="Camarero S."/>
            <person name="Miyauchi S."/>
            <person name="Serrano A."/>
            <person name="Linde D."/>
            <person name="Babiker R."/>
            <person name="Drula E."/>
            <person name="Ayuso-Fernandez I."/>
            <person name="Pacheco R."/>
            <person name="Padilla G."/>
            <person name="Ferreira P."/>
            <person name="Barriuso J."/>
            <person name="Kellner H."/>
            <person name="Castanera R."/>
            <person name="Alfaro M."/>
            <person name="Ramirez L."/>
            <person name="Pisabarro A.G."/>
            <person name="Kuo A."/>
            <person name="Tritt A."/>
            <person name="Lipzen A."/>
            <person name="He G."/>
            <person name="Yan M."/>
            <person name="Ng V."/>
            <person name="Cullen D."/>
            <person name="Martin F."/>
            <person name="Rosso M.-N."/>
            <person name="Henrissat B."/>
            <person name="Hibbett D."/>
            <person name="Martinez A.T."/>
            <person name="Grigoriev I.V."/>
        </authorList>
    </citation>
    <scope>NUCLEOTIDE SEQUENCE</scope>
    <source>
        <strain evidence="8">CIRM-BRFM 674</strain>
    </source>
</reference>
<keyword evidence="9" id="KW-1185">Reference proteome</keyword>
<evidence type="ECO:0000256" key="6">
    <source>
        <dbReference type="SAM" id="MobiDB-lite"/>
    </source>
</evidence>